<evidence type="ECO:0000259" key="3">
    <source>
        <dbReference type="Pfam" id="PF08204"/>
    </source>
</evidence>
<dbReference type="STRING" id="7918.ENSLOCP00000011319"/>
<keyword evidence="1" id="KW-0812">Transmembrane</keyword>
<protein>
    <recommendedName>
        <fullName evidence="3">CD47 immunoglobulin-like domain-containing protein</fullName>
    </recommendedName>
</protein>
<dbReference type="Proteomes" id="UP000018468">
    <property type="component" value="Linkage group LG3"/>
</dbReference>
<dbReference type="InterPro" id="IPR013783">
    <property type="entry name" value="Ig-like_fold"/>
</dbReference>
<evidence type="ECO:0000256" key="2">
    <source>
        <dbReference type="SAM" id="SignalP"/>
    </source>
</evidence>
<accession>W5MSG0</accession>
<dbReference type="GO" id="GO:0050729">
    <property type="term" value="P:positive regulation of inflammatory response"/>
    <property type="evidence" value="ECO:0007669"/>
    <property type="project" value="InterPro"/>
</dbReference>
<dbReference type="PANTHER" id="PTHR10613">
    <property type="entry name" value="LEUKOCYTE SURFACE ANTIGEN CD47"/>
    <property type="match status" value="1"/>
</dbReference>
<dbReference type="Gene3D" id="2.60.40.10">
    <property type="entry name" value="Immunoglobulins"/>
    <property type="match status" value="1"/>
</dbReference>
<feature type="transmembrane region" description="Helical" evidence="1">
    <location>
        <begin position="236"/>
        <end position="261"/>
    </location>
</feature>
<dbReference type="AlphaFoldDB" id="W5MSG0"/>
<dbReference type="GO" id="GO:0005886">
    <property type="term" value="C:plasma membrane"/>
    <property type="evidence" value="ECO:0007669"/>
    <property type="project" value="InterPro"/>
</dbReference>
<feature type="transmembrane region" description="Helical" evidence="1">
    <location>
        <begin position="202"/>
        <end position="224"/>
    </location>
</feature>
<dbReference type="Bgee" id="ENSLOCG00000009280">
    <property type="expression patterns" value="Expressed in intestine and 13 other cell types or tissues"/>
</dbReference>
<feature type="transmembrane region" description="Helical" evidence="1">
    <location>
        <begin position="171"/>
        <end position="190"/>
    </location>
</feature>
<keyword evidence="5" id="KW-1185">Reference proteome</keyword>
<proteinExistence type="predicted"/>
<dbReference type="HOGENOM" id="CLU_685052_0_0_1"/>
<feature type="domain" description="CD47 immunoglobulin-like" evidence="3">
    <location>
        <begin position="13"/>
        <end position="125"/>
    </location>
</feature>
<keyword evidence="2" id="KW-0732">Signal</keyword>
<feature type="signal peptide" evidence="2">
    <location>
        <begin position="1"/>
        <end position="21"/>
    </location>
</feature>
<dbReference type="Pfam" id="PF08204">
    <property type="entry name" value="V-set_CD47"/>
    <property type="match status" value="1"/>
</dbReference>
<name>W5MSG0_LEPOC</name>
<sequence length="402" mass="44097">MMSLAIFVSLLSLMLLHYGQAQLIITKEAQNGTYCSAALLKCIVTNLRQNKIQNMVLIWKLNNEEIYGFNGEDGKERKLDSVGPQVDLKALAHGNASIWLKSPKPGNYTCYVLEGSSEGSGVFKFTEVWDNYTFPRPQAVVLYVVFAAVTVVLVLQILFYHLGGYDQKAKAYCLGVFSIVLIIVGLSLFSKGVSDGVTGNSNIGFVITVFSMVVVLISQAFYWFKGIAASNKAKYYLPLYSTIPMKVVGFVISLVGFGIWVSNVLSATAPDCGLLEISANIALSGVVIFAIAEIVEFIFWYCFTKGKCTTKYHGIQITNQIRGVRRDKILGSFGFAENVQYNSTKGKRKMELHMLSDSSGKPHVSKLTLTILGGTLKTMDLPTRVIFTIPASTVWGSLVTGD</sequence>
<dbReference type="InParanoid" id="W5MSG0"/>
<reference evidence="5" key="1">
    <citation type="submission" date="2011-12" db="EMBL/GenBank/DDBJ databases">
        <title>The Draft Genome of Lepisosteus oculatus.</title>
        <authorList>
            <consortium name="The Broad Institute Genome Assembly &amp; Analysis Group"/>
            <consortium name="Computational R&amp;D Group"/>
            <consortium name="and Sequencing Platform"/>
            <person name="Di Palma F."/>
            <person name="Alfoldi J."/>
            <person name="Johnson J."/>
            <person name="Berlin A."/>
            <person name="Gnerre S."/>
            <person name="Jaffe D."/>
            <person name="MacCallum I."/>
            <person name="Young S."/>
            <person name="Walker B.J."/>
            <person name="Lander E.S."/>
            <person name="Lindblad-Toh K."/>
        </authorList>
    </citation>
    <scope>NUCLEOTIDE SEQUENCE [LARGE SCALE GENOMIC DNA]</scope>
</reference>
<dbReference type="InterPro" id="IPR013270">
    <property type="entry name" value="CD47_Vset"/>
</dbReference>
<keyword evidence="1" id="KW-0472">Membrane</keyword>
<evidence type="ECO:0000313" key="4">
    <source>
        <dbReference type="Ensembl" id="ENSLOCP00000011319.1"/>
    </source>
</evidence>
<dbReference type="EMBL" id="AHAT01013878">
    <property type="status" value="NOT_ANNOTATED_CDS"/>
    <property type="molecule type" value="Genomic_DNA"/>
</dbReference>
<feature type="transmembrane region" description="Helical" evidence="1">
    <location>
        <begin position="140"/>
        <end position="159"/>
    </location>
</feature>
<dbReference type="GO" id="GO:0050766">
    <property type="term" value="P:positive regulation of phagocytosis"/>
    <property type="evidence" value="ECO:0007669"/>
    <property type="project" value="InterPro"/>
</dbReference>
<evidence type="ECO:0000256" key="1">
    <source>
        <dbReference type="SAM" id="Phobius"/>
    </source>
</evidence>
<organism evidence="4 5">
    <name type="scientific">Lepisosteus oculatus</name>
    <name type="common">Spotted gar</name>
    <dbReference type="NCBI Taxonomy" id="7918"/>
    <lineage>
        <taxon>Eukaryota</taxon>
        <taxon>Metazoa</taxon>
        <taxon>Chordata</taxon>
        <taxon>Craniata</taxon>
        <taxon>Vertebrata</taxon>
        <taxon>Euteleostomi</taxon>
        <taxon>Actinopterygii</taxon>
        <taxon>Neopterygii</taxon>
        <taxon>Holostei</taxon>
        <taxon>Semionotiformes</taxon>
        <taxon>Lepisosteidae</taxon>
        <taxon>Lepisosteus</taxon>
    </lineage>
</organism>
<reference evidence="4" key="2">
    <citation type="submission" date="2025-08" db="UniProtKB">
        <authorList>
            <consortium name="Ensembl"/>
        </authorList>
    </citation>
    <scope>IDENTIFICATION</scope>
</reference>
<dbReference type="Ensembl" id="ENSLOCT00000011335.1">
    <property type="protein sequence ID" value="ENSLOCP00000011319.1"/>
    <property type="gene ID" value="ENSLOCG00000009280.1"/>
</dbReference>
<reference evidence="4" key="3">
    <citation type="submission" date="2025-09" db="UniProtKB">
        <authorList>
            <consortium name="Ensembl"/>
        </authorList>
    </citation>
    <scope>IDENTIFICATION</scope>
</reference>
<dbReference type="InterPro" id="IPR006704">
    <property type="entry name" value="CD47"/>
</dbReference>
<keyword evidence="1" id="KW-1133">Transmembrane helix</keyword>
<dbReference type="GO" id="GO:0022409">
    <property type="term" value="P:positive regulation of cell-cell adhesion"/>
    <property type="evidence" value="ECO:0007669"/>
    <property type="project" value="InterPro"/>
</dbReference>
<dbReference type="PANTHER" id="PTHR10613:SF0">
    <property type="entry name" value="LEUKOCYTE SURFACE ANTIGEN CD47"/>
    <property type="match status" value="1"/>
</dbReference>
<dbReference type="GO" id="GO:0070053">
    <property type="term" value="F:thrombospondin receptor activity"/>
    <property type="evidence" value="ECO:0007669"/>
    <property type="project" value="InterPro"/>
</dbReference>
<dbReference type="EMBL" id="AHAT01013877">
    <property type="status" value="NOT_ANNOTATED_CDS"/>
    <property type="molecule type" value="Genomic_DNA"/>
</dbReference>
<feature type="transmembrane region" description="Helical" evidence="1">
    <location>
        <begin position="281"/>
        <end position="303"/>
    </location>
</feature>
<dbReference type="OMA" id="NCTSMKI"/>
<feature type="chain" id="PRO_5004866716" description="CD47 immunoglobulin-like domain-containing protein" evidence="2">
    <location>
        <begin position="22"/>
        <end position="402"/>
    </location>
</feature>
<evidence type="ECO:0000313" key="5">
    <source>
        <dbReference type="Proteomes" id="UP000018468"/>
    </source>
</evidence>